<protein>
    <submittedName>
        <fullName evidence="2">MBL fold metallo-hydrolase</fullName>
    </submittedName>
</protein>
<dbReference type="PANTHER" id="PTHR30619:SF7">
    <property type="entry name" value="BETA-LACTAMASE DOMAIN PROTEIN"/>
    <property type="match status" value="1"/>
</dbReference>
<name>A0A9D1R5Q7_9FIRM</name>
<evidence type="ECO:0000313" key="2">
    <source>
        <dbReference type="EMBL" id="HIW81350.1"/>
    </source>
</evidence>
<comment type="caution">
    <text evidence="2">The sequence shown here is derived from an EMBL/GenBank/DDBJ whole genome shotgun (WGS) entry which is preliminary data.</text>
</comment>
<proteinExistence type="predicted"/>
<accession>A0A9D1R5Q7</accession>
<gene>
    <name evidence="2" type="ORF">H9742_07460</name>
</gene>
<dbReference type="SMART" id="SM00849">
    <property type="entry name" value="Lactamase_B"/>
    <property type="match status" value="1"/>
</dbReference>
<dbReference type="Proteomes" id="UP000824265">
    <property type="component" value="Unassembled WGS sequence"/>
</dbReference>
<evidence type="ECO:0000313" key="3">
    <source>
        <dbReference type="Proteomes" id="UP000824265"/>
    </source>
</evidence>
<organism evidence="2 3">
    <name type="scientific">Candidatus Acetatifactor stercoripullorum</name>
    <dbReference type="NCBI Taxonomy" id="2838414"/>
    <lineage>
        <taxon>Bacteria</taxon>
        <taxon>Bacillati</taxon>
        <taxon>Bacillota</taxon>
        <taxon>Clostridia</taxon>
        <taxon>Lachnospirales</taxon>
        <taxon>Lachnospiraceae</taxon>
        <taxon>Acetatifactor</taxon>
    </lineage>
</organism>
<dbReference type="AlphaFoldDB" id="A0A9D1R5Q7"/>
<dbReference type="Gene3D" id="3.60.15.10">
    <property type="entry name" value="Ribonuclease Z/Hydroxyacylglutathione hydrolase-like"/>
    <property type="match status" value="1"/>
</dbReference>
<dbReference type="PANTHER" id="PTHR30619">
    <property type="entry name" value="DNA INTERNALIZATION/COMPETENCE PROTEIN COMEC/REC2"/>
    <property type="match status" value="1"/>
</dbReference>
<dbReference type="InterPro" id="IPR001279">
    <property type="entry name" value="Metallo-B-lactamas"/>
</dbReference>
<sequence>MRRRRKGSKIIGLLILLGGICAGLLAEPALQDSLRAGEETGAQISDVQSVENSGGELTGGQMEVHFIDVGQGDAVLIKSADASMLVDAGDDSKGTAIQNYLQKQGIERLNYLVLTHPDSDHIGGAPVIIEKFEIDQVFLSDFEKDNSTYRKLVQALDNKGLVGSTPSVGQVFSLGDAQVTILGPCDTYSDPNNASLALLVQNGEDSFLFTGDAEEEGELAMLESGLSLKADVYKAGHHGSKTSSSEAFLDAVQPEFAVISCGEGNSYGHPSAQTLNSFRSRGIQVFRTDEQGSIVAVSDGENITWNCAPSDTWQAGEPFGE</sequence>
<evidence type="ECO:0000259" key="1">
    <source>
        <dbReference type="SMART" id="SM00849"/>
    </source>
</evidence>
<feature type="domain" description="Metallo-beta-lactamase" evidence="1">
    <location>
        <begin position="71"/>
        <end position="263"/>
    </location>
</feature>
<reference evidence="2" key="2">
    <citation type="submission" date="2021-04" db="EMBL/GenBank/DDBJ databases">
        <authorList>
            <person name="Gilroy R."/>
        </authorList>
    </citation>
    <scope>NUCLEOTIDE SEQUENCE</scope>
    <source>
        <strain evidence="2">CHK195-6426</strain>
    </source>
</reference>
<dbReference type="InterPro" id="IPR036866">
    <property type="entry name" value="RibonucZ/Hydroxyglut_hydro"/>
</dbReference>
<dbReference type="InterPro" id="IPR052159">
    <property type="entry name" value="Competence_DNA_uptake"/>
</dbReference>
<dbReference type="CDD" id="cd07731">
    <property type="entry name" value="ComA-like_MBL-fold"/>
    <property type="match status" value="1"/>
</dbReference>
<dbReference type="EMBL" id="DXGH01000039">
    <property type="protein sequence ID" value="HIW81350.1"/>
    <property type="molecule type" value="Genomic_DNA"/>
</dbReference>
<dbReference type="SUPFAM" id="SSF56281">
    <property type="entry name" value="Metallo-hydrolase/oxidoreductase"/>
    <property type="match status" value="1"/>
</dbReference>
<reference evidence="2" key="1">
    <citation type="journal article" date="2021" name="PeerJ">
        <title>Extensive microbial diversity within the chicken gut microbiome revealed by metagenomics and culture.</title>
        <authorList>
            <person name="Gilroy R."/>
            <person name="Ravi A."/>
            <person name="Getino M."/>
            <person name="Pursley I."/>
            <person name="Horton D.L."/>
            <person name="Alikhan N.F."/>
            <person name="Baker D."/>
            <person name="Gharbi K."/>
            <person name="Hall N."/>
            <person name="Watson M."/>
            <person name="Adriaenssens E.M."/>
            <person name="Foster-Nyarko E."/>
            <person name="Jarju S."/>
            <person name="Secka A."/>
            <person name="Antonio M."/>
            <person name="Oren A."/>
            <person name="Chaudhuri R.R."/>
            <person name="La Ragione R."/>
            <person name="Hildebrand F."/>
            <person name="Pallen M.J."/>
        </authorList>
    </citation>
    <scope>NUCLEOTIDE SEQUENCE</scope>
    <source>
        <strain evidence="2">CHK195-6426</strain>
    </source>
</reference>
<dbReference type="Pfam" id="PF00753">
    <property type="entry name" value="Lactamase_B"/>
    <property type="match status" value="1"/>
</dbReference>
<dbReference type="InterPro" id="IPR035681">
    <property type="entry name" value="ComA-like_MBL"/>
</dbReference>